<dbReference type="InterPro" id="IPR020980">
    <property type="entry name" value="Membrane_HflK_N"/>
</dbReference>
<comment type="subunit">
    <text evidence="3">HflC and HflK may interact to form a multimeric complex.</text>
</comment>
<keyword evidence="8" id="KW-1185">Reference proteome</keyword>
<dbReference type="Pfam" id="PF01145">
    <property type="entry name" value="Band_7"/>
    <property type="match status" value="1"/>
</dbReference>
<dbReference type="AlphaFoldDB" id="A0A1H9FMK4"/>
<protein>
    <recommendedName>
        <fullName evidence="3">Protein HflK</fullName>
    </recommendedName>
</protein>
<feature type="region of interest" description="Disordered" evidence="5">
    <location>
        <begin position="1"/>
        <end position="41"/>
    </location>
</feature>
<feature type="coiled-coil region" evidence="4">
    <location>
        <begin position="240"/>
        <end position="267"/>
    </location>
</feature>
<evidence type="ECO:0000256" key="2">
    <source>
        <dbReference type="ARBA" id="ARBA00006971"/>
    </source>
</evidence>
<comment type="similarity">
    <text evidence="2 3">Belongs to the band 7/mec-2 family. HflK subfamily.</text>
</comment>
<feature type="compositionally biased region" description="Polar residues" evidence="5">
    <location>
        <begin position="374"/>
        <end position="386"/>
    </location>
</feature>
<keyword evidence="3" id="KW-0472">Membrane</keyword>
<keyword evidence="7" id="KW-0378">Hydrolase</keyword>
<feature type="transmembrane region" description="Helical" evidence="3">
    <location>
        <begin position="59"/>
        <end position="77"/>
    </location>
</feature>
<evidence type="ECO:0000313" key="7">
    <source>
        <dbReference type="EMBL" id="SEQ39079.1"/>
    </source>
</evidence>
<dbReference type="GO" id="GO:0008233">
    <property type="term" value="F:peptidase activity"/>
    <property type="evidence" value="ECO:0007669"/>
    <property type="project" value="UniProtKB-KW"/>
</dbReference>
<gene>
    <name evidence="7" type="ORF">SAMN05216548_104158</name>
</gene>
<dbReference type="InterPro" id="IPR036013">
    <property type="entry name" value="Band_7/SPFH_dom_sf"/>
</dbReference>
<keyword evidence="3" id="KW-1133">Transmembrane helix</keyword>
<evidence type="ECO:0000313" key="8">
    <source>
        <dbReference type="Proteomes" id="UP000199647"/>
    </source>
</evidence>
<keyword evidence="7" id="KW-0645">Protease</keyword>
<organism evidence="7 8">
    <name type="scientific">Faunimonas pinastri</name>
    <dbReference type="NCBI Taxonomy" id="1855383"/>
    <lineage>
        <taxon>Bacteria</taxon>
        <taxon>Pseudomonadati</taxon>
        <taxon>Pseudomonadota</taxon>
        <taxon>Alphaproteobacteria</taxon>
        <taxon>Hyphomicrobiales</taxon>
        <taxon>Afifellaceae</taxon>
        <taxon>Faunimonas</taxon>
    </lineage>
</organism>
<evidence type="ECO:0000256" key="5">
    <source>
        <dbReference type="SAM" id="MobiDB-lite"/>
    </source>
</evidence>
<name>A0A1H9FMK4_9HYPH</name>
<dbReference type="EMBL" id="FOFG01000004">
    <property type="protein sequence ID" value="SEQ39079.1"/>
    <property type="molecule type" value="Genomic_DNA"/>
</dbReference>
<keyword evidence="3" id="KW-0812">Transmembrane</keyword>
<feature type="domain" description="Band 7" evidence="6">
    <location>
        <begin position="78"/>
        <end position="248"/>
    </location>
</feature>
<dbReference type="NCBIfam" id="TIGR01933">
    <property type="entry name" value="hflK"/>
    <property type="match status" value="1"/>
</dbReference>
<feature type="compositionally biased region" description="Gly residues" evidence="5">
    <location>
        <begin position="8"/>
        <end position="22"/>
    </location>
</feature>
<dbReference type="SMART" id="SM00244">
    <property type="entry name" value="PHB"/>
    <property type="match status" value="1"/>
</dbReference>
<accession>A0A1H9FMK4</accession>
<dbReference type="GO" id="GO:0016020">
    <property type="term" value="C:membrane"/>
    <property type="evidence" value="ECO:0007669"/>
    <property type="project" value="UniProtKB-SubCell"/>
</dbReference>
<evidence type="ECO:0000256" key="3">
    <source>
        <dbReference type="RuleBase" id="RU364113"/>
    </source>
</evidence>
<evidence type="ECO:0000259" key="6">
    <source>
        <dbReference type="SMART" id="SM00244"/>
    </source>
</evidence>
<reference evidence="7 8" key="1">
    <citation type="submission" date="2016-10" db="EMBL/GenBank/DDBJ databases">
        <authorList>
            <person name="de Groot N.N."/>
        </authorList>
    </citation>
    <scope>NUCLEOTIDE SEQUENCE [LARGE SCALE GENOMIC DNA]</scope>
    <source>
        <strain evidence="7 8">A52C2</strain>
    </source>
</reference>
<dbReference type="Gene3D" id="3.30.479.30">
    <property type="entry name" value="Band 7 domain"/>
    <property type="match status" value="1"/>
</dbReference>
<dbReference type="RefSeq" id="WP_092496028.1">
    <property type="nucleotide sequence ID" value="NZ_FOFG01000004.1"/>
</dbReference>
<comment type="subcellular location">
    <subcellularLocation>
        <location evidence="1">Membrane</location>
        <topology evidence="1">Single-pass membrane protein</topology>
    </subcellularLocation>
</comment>
<feature type="compositionally biased region" description="Low complexity" evidence="5">
    <location>
        <begin position="355"/>
        <end position="369"/>
    </location>
</feature>
<dbReference type="PANTHER" id="PTHR42911:SF2">
    <property type="entry name" value="PROHIBITIN FAMILY PROTEIN"/>
    <property type="match status" value="1"/>
</dbReference>
<dbReference type="PANTHER" id="PTHR42911">
    <property type="entry name" value="MODULATOR OF FTSH PROTEASE HFLC"/>
    <property type="match status" value="1"/>
</dbReference>
<dbReference type="CDD" id="cd03404">
    <property type="entry name" value="SPFH_HflK"/>
    <property type="match status" value="1"/>
</dbReference>
<feature type="compositionally biased region" description="Pro residues" evidence="5">
    <location>
        <begin position="26"/>
        <end position="35"/>
    </location>
</feature>
<sequence>MPWNNNTGDGGGNGWKGGGPWGSGPQQPPRGPNSPPDLNDLLRQSQDRLRTLMPSGGRGNLAIGALVVLVLLGVWLMECIYTVQPDELGQELVFGKPKQEVAEPGPHFMLWPIETVEKVSIRQRRTSIGSNTDRGGQTSGLMLSADQNIVNVTFTVIWRVSDPKKYLFNVAGADDFVTRIADSAMREYVGRARAEDVRTEKRAEVEGQVLALLQGTLDTYGAGITVIGVQLEKADPPEQVADAFEEVQRAQQDLDRYQREAEQYANKKLGDANAQAAQIRGQAAGYKDQMIAEGQGEAQRFTFVLGSYQASPDISRRRLYLETLEDVLKNSNKIIIDKGVGNILPYLPLNASGQARASIAPPPAASGSAESDVASVQQQALPTLSASDMGGQ</sequence>
<keyword evidence="4" id="KW-0175">Coiled coil</keyword>
<dbReference type="OrthoDB" id="9779595at2"/>
<dbReference type="SUPFAM" id="SSF117892">
    <property type="entry name" value="Band 7/SPFH domain"/>
    <property type="match status" value="1"/>
</dbReference>
<dbReference type="GO" id="GO:0006508">
    <property type="term" value="P:proteolysis"/>
    <property type="evidence" value="ECO:0007669"/>
    <property type="project" value="UniProtKB-KW"/>
</dbReference>
<dbReference type="InterPro" id="IPR001107">
    <property type="entry name" value="Band_7"/>
</dbReference>
<dbReference type="STRING" id="1855383.SAMN05216548_104158"/>
<dbReference type="Proteomes" id="UP000199647">
    <property type="component" value="Unassembled WGS sequence"/>
</dbReference>
<feature type="region of interest" description="Disordered" evidence="5">
    <location>
        <begin position="355"/>
        <end position="392"/>
    </location>
</feature>
<dbReference type="InterPro" id="IPR010201">
    <property type="entry name" value="HflK"/>
</dbReference>
<evidence type="ECO:0000256" key="4">
    <source>
        <dbReference type="SAM" id="Coils"/>
    </source>
</evidence>
<evidence type="ECO:0000256" key="1">
    <source>
        <dbReference type="ARBA" id="ARBA00004167"/>
    </source>
</evidence>
<comment type="function">
    <text evidence="3">HflC and HflK could encode or regulate a protease.</text>
</comment>
<proteinExistence type="inferred from homology"/>
<dbReference type="Pfam" id="PF12221">
    <property type="entry name" value="HflK_N"/>
    <property type="match status" value="1"/>
</dbReference>